<evidence type="ECO:0000313" key="2">
    <source>
        <dbReference type="Proteomes" id="UP000218244"/>
    </source>
</evidence>
<gene>
    <name evidence="1" type="primary">accE</name>
    <name evidence="1" type="ORF">N24_0836</name>
</gene>
<dbReference type="KEGG" id="csur:N24_0836"/>
<dbReference type="AlphaFoldDB" id="A0A169RRR7"/>
<dbReference type="Proteomes" id="UP000218244">
    <property type="component" value="Chromosome"/>
</dbReference>
<dbReference type="GO" id="GO:0004658">
    <property type="term" value="F:propionyl-CoA carboxylase activity"/>
    <property type="evidence" value="ECO:0007669"/>
    <property type="project" value="InterPro"/>
</dbReference>
<dbReference type="Pfam" id="PF13822">
    <property type="entry name" value="ACC_epsilon"/>
    <property type="match status" value="1"/>
</dbReference>
<dbReference type="GO" id="GO:0003989">
    <property type="term" value="F:acetyl-CoA carboxylase activity"/>
    <property type="evidence" value="ECO:0007669"/>
    <property type="project" value="InterPro"/>
</dbReference>
<proteinExistence type="predicted"/>
<name>A0A169RRR7_9CORY</name>
<evidence type="ECO:0000313" key="1">
    <source>
        <dbReference type="EMBL" id="BAU95098.1"/>
    </source>
</evidence>
<accession>A0A169RRR7</accession>
<protein>
    <submittedName>
        <fullName evidence="1">Acetyl-CoA carboxylase subunit</fullName>
    </submittedName>
</protein>
<sequence length="82" mass="8946">MSEETTQDIKAAEKPFLQIVSGNPTDQEVAALTMVFAGLAKAAAAEQVASASKNRNNWGNLEERLNRPTTFNPSAFQNVNFF</sequence>
<dbReference type="RefSeq" id="WP_096454647.1">
    <property type="nucleotide sequence ID" value="NZ_AP017369.1"/>
</dbReference>
<dbReference type="InterPro" id="IPR032716">
    <property type="entry name" value="ACC_epsilon"/>
</dbReference>
<reference evidence="1 2" key="1">
    <citation type="submission" date="2016-02" db="EMBL/GenBank/DDBJ databases">
        <title>Corynebacterium glutamicum N24 whole genome sequencing project.</title>
        <authorList>
            <person name="Matsutani M."/>
            <person name="Nangtapong N."/>
            <person name="Yakushi T."/>
            <person name="Matsushita K."/>
        </authorList>
    </citation>
    <scope>NUCLEOTIDE SEQUENCE [LARGE SCALE GENOMIC DNA]</scope>
    <source>
        <strain evidence="1 2">N24</strain>
    </source>
</reference>
<keyword evidence="2" id="KW-1185">Reference proteome</keyword>
<organism evidence="1 2">
    <name type="scientific">Corynebacterium suranareeae</name>
    <dbReference type="NCBI Taxonomy" id="2506452"/>
    <lineage>
        <taxon>Bacteria</taxon>
        <taxon>Bacillati</taxon>
        <taxon>Actinomycetota</taxon>
        <taxon>Actinomycetes</taxon>
        <taxon>Mycobacteriales</taxon>
        <taxon>Corynebacteriaceae</taxon>
        <taxon>Corynebacterium</taxon>
    </lineage>
</organism>
<dbReference type="EMBL" id="AP017369">
    <property type="protein sequence ID" value="BAU95098.1"/>
    <property type="molecule type" value="Genomic_DNA"/>
</dbReference>